<feature type="compositionally biased region" description="Low complexity" evidence="1">
    <location>
        <begin position="737"/>
        <end position="747"/>
    </location>
</feature>
<dbReference type="InterPro" id="IPR043129">
    <property type="entry name" value="ATPase_NBD"/>
</dbReference>
<feature type="compositionally biased region" description="Low complexity" evidence="1">
    <location>
        <begin position="459"/>
        <end position="476"/>
    </location>
</feature>
<feature type="compositionally biased region" description="Pro residues" evidence="1">
    <location>
        <begin position="696"/>
        <end position="705"/>
    </location>
</feature>
<proteinExistence type="predicted"/>
<dbReference type="Proteomes" id="UP000295733">
    <property type="component" value="Unassembled WGS sequence"/>
</dbReference>
<feature type="compositionally biased region" description="Basic and acidic residues" evidence="1">
    <location>
        <begin position="755"/>
        <end position="764"/>
    </location>
</feature>
<feature type="compositionally biased region" description="Low complexity" evidence="1">
    <location>
        <begin position="262"/>
        <end position="277"/>
    </location>
</feature>
<feature type="region of interest" description="Disordered" evidence="1">
    <location>
        <begin position="167"/>
        <end position="333"/>
    </location>
</feature>
<dbReference type="SUPFAM" id="SSF53067">
    <property type="entry name" value="Actin-like ATPase domain"/>
    <property type="match status" value="1"/>
</dbReference>
<gene>
    <name evidence="2" type="ORF">EV656_11142</name>
</gene>
<protein>
    <submittedName>
        <fullName evidence="2">Type IV pilus biogenesis protein PilP</fullName>
    </submittedName>
</protein>
<sequence>MRPNFALTLSEDRIGLLHRAKGGWRSLGEASLDDPGLTDTLRLMRETAQSLSDGPLRTKLVIPDSLILYTTQPLAAQSKTEQRNSLRRTLDGLTPYAVDDLVFDWTDDGDTARLAVVARETLEEAESFAKTHDFDPVCFVAAPQDKSVFEGEPFFGPTDLAQTLLDKGQRPQADTAPAHPGTTPPRPARAKPAAPRRSGGTAKATPQQPKAPAADRPAPVDPEPKISFASRRADTGAAPAAVPPPPAGAKPPARFTLGTSEPTAAPTPDTAPRAPIAQDAATAPEKTGFTGIRPKPGTSDSAVAALPQVEKTDAPTQPWPKQPKIAALAPKPEKRAADTLLAKVGKGGQRLAAAGKGMPAPAETLRSATRLAHRARTSVTGAIGQARQEIAALATRLPDRLPLKPQRPATPSKPRAGQPRLPKLGDTLTRASAALQRQIGRDGAAPALGQPGPGDRKTPPQSAAAPAPKPTQKAPTAPAPKPADPLKREANPKAPGAVVPPAPRDEAEALTVFGARRTGAALQPRQRIRPALMGGVAVLAFAGVAGLWALFFLGQDAPTDSPPQIAALPEQPPVPRPQETLIAPPPVDIAETPVQPRVPLSPEQAAESYAATGLWQRAPEPPLPPTEGRIDALYLPRPDSAILPPEKVALPDPAVQRGNDTPPSPQTTARGGAPVVAMPAATEPPADAPQIAVTAGPPPVVPPDRPAAVLGPTPPDGAVRPRLRPAELAPAIPEDTAQPAAALPAQAEPDTGAEPDIRPADRPDALLPPAEDTQATETPEDEAAAETPDAPSSELALARSPLPRIRPAQLSEELAALAPAVPAAAAATAPSIPTSASVAKQATVPSAINLRKVSLIGVYGTESDRRALVRLPTGQYVKVQVGDNIDGGQVAAIGADSLRYIKAGRSQLLELPGG</sequence>
<dbReference type="RefSeq" id="WP_132604806.1">
    <property type="nucleotide sequence ID" value="NZ_SLXL01000011.1"/>
</dbReference>
<feature type="region of interest" description="Disordered" evidence="1">
    <location>
        <begin position="391"/>
        <end position="521"/>
    </location>
</feature>
<feature type="region of interest" description="Disordered" evidence="1">
    <location>
        <begin position="643"/>
        <end position="795"/>
    </location>
</feature>
<dbReference type="OrthoDB" id="7870459at2"/>
<name>A0A4R2NIZ6_RHOAD</name>
<comment type="caution">
    <text evidence="2">The sequence shown here is derived from an EMBL/GenBank/DDBJ whole genome shotgun (WGS) entry which is preliminary data.</text>
</comment>
<dbReference type="AlphaFoldDB" id="A0A4R2NIZ6"/>
<dbReference type="EMBL" id="SLXL01000011">
    <property type="protein sequence ID" value="TCP21391.1"/>
    <property type="molecule type" value="Genomic_DNA"/>
</dbReference>
<feature type="compositionally biased region" description="Low complexity" evidence="1">
    <location>
        <begin position="190"/>
        <end position="217"/>
    </location>
</feature>
<organism evidence="2 3">
    <name type="scientific">Rhodovulum adriaticum</name>
    <name type="common">Rhodopseudomonas adriatica</name>
    <dbReference type="NCBI Taxonomy" id="35804"/>
    <lineage>
        <taxon>Bacteria</taxon>
        <taxon>Pseudomonadati</taxon>
        <taxon>Pseudomonadota</taxon>
        <taxon>Alphaproteobacteria</taxon>
        <taxon>Rhodobacterales</taxon>
        <taxon>Paracoccaceae</taxon>
        <taxon>Rhodovulum</taxon>
    </lineage>
</organism>
<feature type="region of interest" description="Disordered" evidence="1">
    <location>
        <begin position="562"/>
        <end position="584"/>
    </location>
</feature>
<reference evidence="2 3" key="1">
    <citation type="submission" date="2019-03" db="EMBL/GenBank/DDBJ databases">
        <title>Genomic Encyclopedia of Type Strains, Phase IV (KMG-IV): sequencing the most valuable type-strain genomes for metagenomic binning, comparative biology and taxonomic classification.</title>
        <authorList>
            <person name="Goeker M."/>
        </authorList>
    </citation>
    <scope>NUCLEOTIDE SEQUENCE [LARGE SCALE GENOMIC DNA]</scope>
    <source>
        <strain evidence="2 3">DSM 2781</strain>
    </source>
</reference>
<accession>A0A4R2NIZ6</accession>
<evidence type="ECO:0000313" key="2">
    <source>
        <dbReference type="EMBL" id="TCP21391.1"/>
    </source>
</evidence>
<keyword evidence="3" id="KW-1185">Reference proteome</keyword>
<evidence type="ECO:0000256" key="1">
    <source>
        <dbReference type="SAM" id="MobiDB-lite"/>
    </source>
</evidence>
<feature type="compositionally biased region" description="Polar residues" evidence="1">
    <location>
        <begin position="658"/>
        <end position="669"/>
    </location>
</feature>
<feature type="compositionally biased region" description="Low complexity" evidence="1">
    <location>
        <begin position="765"/>
        <end position="777"/>
    </location>
</feature>
<evidence type="ECO:0000313" key="3">
    <source>
        <dbReference type="Proteomes" id="UP000295733"/>
    </source>
</evidence>